<gene>
    <name evidence="1" type="ORF">Slati_1362300</name>
</gene>
<accession>A0AAW2XLT6</accession>
<evidence type="ECO:0000313" key="1">
    <source>
        <dbReference type="EMBL" id="KAL0453842.1"/>
    </source>
</evidence>
<comment type="caution">
    <text evidence="1">The sequence shown here is derived from an EMBL/GenBank/DDBJ whole genome shotgun (WGS) entry which is preliminary data.</text>
</comment>
<dbReference type="AlphaFoldDB" id="A0AAW2XLT6"/>
<dbReference type="EMBL" id="JACGWN010000004">
    <property type="protein sequence ID" value="KAL0453842.1"/>
    <property type="molecule type" value="Genomic_DNA"/>
</dbReference>
<protein>
    <submittedName>
        <fullName evidence="1">Uncharacterized protein</fullName>
    </submittedName>
</protein>
<sequence>MERYKQKIVTAYNRRVRKREFQAGDLVLRRAGALGPVGKLSPNWEGPNKTSWIIKFGVYELEDVDGRRLSRPWN</sequence>
<proteinExistence type="predicted"/>
<feature type="non-terminal residue" evidence="1">
    <location>
        <position position="74"/>
    </location>
</feature>
<reference evidence="1" key="1">
    <citation type="submission" date="2020-06" db="EMBL/GenBank/DDBJ databases">
        <authorList>
            <person name="Li T."/>
            <person name="Hu X."/>
            <person name="Zhang T."/>
            <person name="Song X."/>
            <person name="Zhang H."/>
            <person name="Dai N."/>
            <person name="Sheng W."/>
            <person name="Hou X."/>
            <person name="Wei L."/>
        </authorList>
    </citation>
    <scope>NUCLEOTIDE SEQUENCE</scope>
    <source>
        <strain evidence="1">KEN1</strain>
        <tissue evidence="1">Leaf</tissue>
    </source>
</reference>
<name>A0AAW2XLT6_9LAMI</name>
<organism evidence="1">
    <name type="scientific">Sesamum latifolium</name>
    <dbReference type="NCBI Taxonomy" id="2727402"/>
    <lineage>
        <taxon>Eukaryota</taxon>
        <taxon>Viridiplantae</taxon>
        <taxon>Streptophyta</taxon>
        <taxon>Embryophyta</taxon>
        <taxon>Tracheophyta</taxon>
        <taxon>Spermatophyta</taxon>
        <taxon>Magnoliopsida</taxon>
        <taxon>eudicotyledons</taxon>
        <taxon>Gunneridae</taxon>
        <taxon>Pentapetalae</taxon>
        <taxon>asterids</taxon>
        <taxon>lamiids</taxon>
        <taxon>Lamiales</taxon>
        <taxon>Pedaliaceae</taxon>
        <taxon>Sesamum</taxon>
    </lineage>
</organism>
<reference evidence="1" key="2">
    <citation type="journal article" date="2024" name="Plant">
        <title>Genomic evolution and insights into agronomic trait innovations of Sesamum species.</title>
        <authorList>
            <person name="Miao H."/>
            <person name="Wang L."/>
            <person name="Qu L."/>
            <person name="Liu H."/>
            <person name="Sun Y."/>
            <person name="Le M."/>
            <person name="Wang Q."/>
            <person name="Wei S."/>
            <person name="Zheng Y."/>
            <person name="Lin W."/>
            <person name="Duan Y."/>
            <person name="Cao H."/>
            <person name="Xiong S."/>
            <person name="Wang X."/>
            <person name="Wei L."/>
            <person name="Li C."/>
            <person name="Ma Q."/>
            <person name="Ju M."/>
            <person name="Zhao R."/>
            <person name="Li G."/>
            <person name="Mu C."/>
            <person name="Tian Q."/>
            <person name="Mei H."/>
            <person name="Zhang T."/>
            <person name="Gao T."/>
            <person name="Zhang H."/>
        </authorList>
    </citation>
    <scope>NUCLEOTIDE SEQUENCE</scope>
    <source>
        <strain evidence="1">KEN1</strain>
    </source>
</reference>